<evidence type="ECO:0000313" key="1">
    <source>
        <dbReference type="EMBL" id="KAG7055439.1"/>
    </source>
</evidence>
<evidence type="ECO:0000313" key="2">
    <source>
        <dbReference type="Proteomes" id="UP000699042"/>
    </source>
</evidence>
<sequence>MFLLSRWSFDQTPGDIARLMYLAADVLLEVYTKFL</sequence>
<accession>A0A9P7RFX9</accession>
<protein>
    <submittedName>
        <fullName evidence="1">Uncharacterized protein</fullName>
    </submittedName>
</protein>
<dbReference type="Proteomes" id="UP000699042">
    <property type="component" value="Unassembled WGS sequence"/>
</dbReference>
<dbReference type="AlphaFoldDB" id="A0A9P7RFX9"/>
<comment type="caution">
    <text evidence="1">The sequence shown here is derived from an EMBL/GenBank/DDBJ whole genome shotgun (WGS) entry which is preliminary data.</text>
</comment>
<reference evidence="1" key="1">
    <citation type="submission" date="2021-05" db="EMBL/GenBank/DDBJ databases">
        <title>Comparative genomics of three Colletotrichum scovillei strains and genetic complementation revealed genes involved fungal growth and virulence on chili pepper.</title>
        <authorList>
            <person name="Hsieh D.-K."/>
            <person name="Chuang S.-C."/>
            <person name="Chen C.-Y."/>
            <person name="Chao Y.-T."/>
            <person name="Lu M.-Y.J."/>
            <person name="Lee M.-H."/>
            <person name="Shih M.-C."/>
        </authorList>
    </citation>
    <scope>NUCLEOTIDE SEQUENCE</scope>
    <source>
        <strain evidence="1">Coll-153</strain>
    </source>
</reference>
<organism evidence="1 2">
    <name type="scientific">Colletotrichum scovillei</name>
    <dbReference type="NCBI Taxonomy" id="1209932"/>
    <lineage>
        <taxon>Eukaryota</taxon>
        <taxon>Fungi</taxon>
        <taxon>Dikarya</taxon>
        <taxon>Ascomycota</taxon>
        <taxon>Pezizomycotina</taxon>
        <taxon>Sordariomycetes</taxon>
        <taxon>Hypocreomycetidae</taxon>
        <taxon>Glomerellales</taxon>
        <taxon>Glomerellaceae</taxon>
        <taxon>Colletotrichum</taxon>
        <taxon>Colletotrichum acutatum species complex</taxon>
    </lineage>
</organism>
<dbReference type="EMBL" id="JAESDN010000002">
    <property type="protein sequence ID" value="KAG7055439.1"/>
    <property type="molecule type" value="Genomic_DNA"/>
</dbReference>
<proteinExistence type="predicted"/>
<keyword evidence="2" id="KW-1185">Reference proteome</keyword>
<name>A0A9P7RFX9_9PEZI</name>
<gene>
    <name evidence="1" type="ORF">JMJ77_007898</name>
</gene>